<comment type="subunit">
    <text evidence="2">Component of a cohesin-like complex composed of ScpA, ScpB and the Smc homodimer, in which ScpA and ScpB bind to the head domain of Smc. The presence of the three proteins is required for the association of the complex with DNA.</text>
</comment>
<evidence type="ECO:0000256" key="2">
    <source>
        <dbReference type="HAMAP-Rule" id="MF_01805"/>
    </source>
</evidence>
<feature type="region of interest" description="Disordered" evidence="3">
    <location>
        <begin position="248"/>
        <end position="273"/>
    </location>
</feature>
<dbReference type="RefSeq" id="WP_313832419.1">
    <property type="nucleotide sequence ID" value="NZ_JAQOUE010000001.1"/>
</dbReference>
<dbReference type="InterPro" id="IPR023093">
    <property type="entry name" value="ScpA-like_C"/>
</dbReference>
<keyword evidence="2" id="KW-0159">Chromosome partition</keyword>
<dbReference type="PANTHER" id="PTHR33969:SF2">
    <property type="entry name" value="SEGREGATION AND CONDENSATION PROTEIN A"/>
    <property type="match status" value="1"/>
</dbReference>
<name>A0ABU3K6R6_9BACT</name>
<comment type="similarity">
    <text evidence="2">Belongs to the ScpA family.</text>
</comment>
<keyword evidence="5" id="KW-1185">Reference proteome</keyword>
<sequence>MEQMEIPYEVKLDAFTGPLDLLLHLIRKHEIDIYDIPVSLITQQYLEYLQLMKELNLSFAGEFLVMAATLIQIKSRMLLPQEAETPMEEEEGEDPRSELVRRLVEYQQFKDVAGELSDREKFWRDMFQREPMDVPKIREVLMDDVSMFDLLGALQEVLTRTEAQVVVDITPDTLTVQDRINGIIERLEDNPTITFTSLFDNATTRLVVIVTFLALLELVRMKLVKIFQGDLFGAIRISRTFLAEVDGNKTDGPGESDGLDSLNHGGNNGNGYH</sequence>
<comment type="caution">
    <text evidence="4">The sequence shown here is derived from an EMBL/GenBank/DDBJ whole genome shotgun (WGS) entry which is preliminary data.</text>
</comment>
<dbReference type="Gene3D" id="6.10.250.2410">
    <property type="match status" value="1"/>
</dbReference>
<evidence type="ECO:0000313" key="4">
    <source>
        <dbReference type="EMBL" id="MDT7042062.1"/>
    </source>
</evidence>
<dbReference type="Proteomes" id="UP001250932">
    <property type="component" value="Unassembled WGS sequence"/>
</dbReference>
<comment type="subcellular location">
    <subcellularLocation>
        <location evidence="2">Cytoplasm</location>
    </subcellularLocation>
    <text evidence="2">Associated with two foci at the outer edges of the nucleoid region in young cells, and at four foci within both cell halves in older cells.</text>
</comment>
<dbReference type="PANTHER" id="PTHR33969">
    <property type="entry name" value="SEGREGATION AND CONDENSATION PROTEIN A"/>
    <property type="match status" value="1"/>
</dbReference>
<dbReference type="InterPro" id="IPR003768">
    <property type="entry name" value="ScpA"/>
</dbReference>
<organism evidence="4 5">
    <name type="scientific">Candidatus Nitronereus thalassa</name>
    <dbReference type="NCBI Taxonomy" id="3020898"/>
    <lineage>
        <taxon>Bacteria</taxon>
        <taxon>Pseudomonadati</taxon>
        <taxon>Nitrospirota</taxon>
        <taxon>Nitrospiria</taxon>
        <taxon>Nitrospirales</taxon>
        <taxon>Nitrospiraceae</taxon>
        <taxon>Candidatus Nitronereus</taxon>
    </lineage>
</organism>
<keyword evidence="2" id="KW-0963">Cytoplasm</keyword>
<reference evidence="4 5" key="1">
    <citation type="journal article" date="2023" name="ISME J.">
        <title>Cultivation and genomic characterization of novel and ubiquitous marine nitrite-oxidizing bacteria from the Nitrospirales.</title>
        <authorList>
            <person name="Mueller A.J."/>
            <person name="Daebeler A."/>
            <person name="Herbold C.W."/>
            <person name="Kirkegaard R.H."/>
            <person name="Daims H."/>
        </authorList>
    </citation>
    <scope>NUCLEOTIDE SEQUENCE [LARGE SCALE GENOMIC DNA]</scope>
    <source>
        <strain evidence="4 5">EB</strain>
    </source>
</reference>
<dbReference type="Gene3D" id="1.10.10.580">
    <property type="entry name" value="Structural maintenance of chromosome 1. Chain E"/>
    <property type="match status" value="1"/>
</dbReference>
<keyword evidence="2" id="KW-0132">Cell division</keyword>
<comment type="function">
    <text evidence="2">Participates in chromosomal partition during cell division. May act via the formation of a condensin-like complex containing Smc and ScpB that pull DNA away from mid-cell into both cell halves.</text>
</comment>
<evidence type="ECO:0000256" key="3">
    <source>
        <dbReference type="SAM" id="MobiDB-lite"/>
    </source>
</evidence>
<gene>
    <name evidence="2" type="primary">scpA</name>
    <name evidence="4" type="ORF">PPG34_06830</name>
</gene>
<dbReference type="Pfam" id="PF02616">
    <property type="entry name" value="SMC_ScpA"/>
    <property type="match status" value="1"/>
</dbReference>
<evidence type="ECO:0000256" key="1">
    <source>
        <dbReference type="ARBA" id="ARBA00044777"/>
    </source>
</evidence>
<dbReference type="HAMAP" id="MF_01805">
    <property type="entry name" value="ScpA"/>
    <property type="match status" value="1"/>
</dbReference>
<proteinExistence type="inferred from homology"/>
<protein>
    <recommendedName>
        <fullName evidence="1 2">Segregation and condensation protein A</fullName>
    </recommendedName>
</protein>
<dbReference type="EMBL" id="JAQOUE010000001">
    <property type="protein sequence ID" value="MDT7042062.1"/>
    <property type="molecule type" value="Genomic_DNA"/>
</dbReference>
<evidence type="ECO:0000313" key="5">
    <source>
        <dbReference type="Proteomes" id="UP001250932"/>
    </source>
</evidence>
<accession>A0ABU3K6R6</accession>
<keyword evidence="2" id="KW-0131">Cell cycle</keyword>